<proteinExistence type="predicted"/>
<accession>A0A0F9HU75</accession>
<dbReference type="AlphaFoldDB" id="A0A0F9HU75"/>
<organism evidence="1">
    <name type="scientific">marine sediment metagenome</name>
    <dbReference type="NCBI Taxonomy" id="412755"/>
    <lineage>
        <taxon>unclassified sequences</taxon>
        <taxon>metagenomes</taxon>
        <taxon>ecological metagenomes</taxon>
    </lineage>
</organism>
<sequence>MCFLYLFSKRLAWEQKISCLCHLSSIGFMKIQIFTTYIFSIDQVSAFTEKILQLTLKQKKI</sequence>
<dbReference type="EMBL" id="LAZR01014103">
    <property type="protein sequence ID" value="KKM18946.1"/>
    <property type="molecule type" value="Genomic_DNA"/>
</dbReference>
<gene>
    <name evidence="1" type="ORF">LCGC14_1660580</name>
</gene>
<protein>
    <submittedName>
        <fullName evidence="1">Uncharacterized protein</fullName>
    </submittedName>
</protein>
<name>A0A0F9HU75_9ZZZZ</name>
<comment type="caution">
    <text evidence="1">The sequence shown here is derived from an EMBL/GenBank/DDBJ whole genome shotgun (WGS) entry which is preliminary data.</text>
</comment>
<evidence type="ECO:0000313" key="1">
    <source>
        <dbReference type="EMBL" id="KKM18946.1"/>
    </source>
</evidence>
<reference evidence="1" key="1">
    <citation type="journal article" date="2015" name="Nature">
        <title>Complex archaea that bridge the gap between prokaryotes and eukaryotes.</title>
        <authorList>
            <person name="Spang A."/>
            <person name="Saw J.H."/>
            <person name="Jorgensen S.L."/>
            <person name="Zaremba-Niedzwiedzka K."/>
            <person name="Martijn J."/>
            <person name="Lind A.E."/>
            <person name="van Eijk R."/>
            <person name="Schleper C."/>
            <person name="Guy L."/>
            <person name="Ettema T.J."/>
        </authorList>
    </citation>
    <scope>NUCLEOTIDE SEQUENCE</scope>
</reference>